<protein>
    <recommendedName>
        <fullName evidence="3">Glutamine--fructose-6-phosphate aminotransferase [isomerizing]</fullName>
        <ecNumber evidence="2">2.6.1.16</ecNumber>
    </recommendedName>
</protein>
<dbReference type="PANTHER" id="PTHR10937">
    <property type="entry name" value="GLUCOSAMINE--FRUCTOSE-6-PHOSPHATE AMINOTRANSFERASE, ISOMERIZING"/>
    <property type="match status" value="1"/>
</dbReference>
<dbReference type="Pfam" id="PF01380">
    <property type="entry name" value="SIS"/>
    <property type="match status" value="2"/>
</dbReference>
<keyword evidence="4" id="KW-0677">Repeat</keyword>
<accession>A0ABP7ZAG4</accession>
<dbReference type="EMBL" id="BAABDO010000089">
    <property type="protein sequence ID" value="GAA4150824.1"/>
    <property type="molecule type" value="Genomic_DNA"/>
</dbReference>
<dbReference type="PANTHER" id="PTHR10937:SF0">
    <property type="entry name" value="GLUTAMINE--FRUCTOSE-6-PHOSPHATE TRANSAMINASE (ISOMERIZING)"/>
    <property type="match status" value="1"/>
</dbReference>
<gene>
    <name evidence="6" type="ORF">GCM10022416_47540</name>
</gene>
<sequence>MEAEVMVRQVDALAEDVRASAGRFGERACGLLDPAEWAQVERVFLTGDGDSYHAACAAEMAFESIGGVACEPLSAMRFAHYAAEWMRPAAPGRVLVVAISASGGTERVVEALHAARRYGALTVAVTGTPGSPVTRVADRTLLVDLPDGEPSPGIRTYQASLLGLLSIALRLGRDGGVADKELAALAAEVDATAEAIRPECRRVAGLVADAPAMVLLGSGPSYGTALFAAAKLVEGASVFAVGQDLEEWSHVERFAYPDDMPVFVIAPPGRSHGLAAAVAARARDLGRRVIAVAGHGDTAVARNALAVLPVHGQVREEFSPLLYHLFAGYVACYVAQRLGRLPFQTHRS</sequence>
<evidence type="ECO:0000259" key="5">
    <source>
        <dbReference type="PROSITE" id="PS51464"/>
    </source>
</evidence>
<comment type="catalytic activity">
    <reaction evidence="1">
        <text>D-fructose 6-phosphate + L-glutamine = D-glucosamine 6-phosphate + L-glutamate</text>
        <dbReference type="Rhea" id="RHEA:13237"/>
        <dbReference type="ChEBI" id="CHEBI:29985"/>
        <dbReference type="ChEBI" id="CHEBI:58359"/>
        <dbReference type="ChEBI" id="CHEBI:58725"/>
        <dbReference type="ChEBI" id="CHEBI:61527"/>
        <dbReference type="EC" id="2.6.1.16"/>
    </reaction>
</comment>
<evidence type="ECO:0000256" key="2">
    <source>
        <dbReference type="ARBA" id="ARBA00012916"/>
    </source>
</evidence>
<dbReference type="InterPro" id="IPR035466">
    <property type="entry name" value="GlmS/AgaS_SIS"/>
</dbReference>
<dbReference type="InterPro" id="IPR001347">
    <property type="entry name" value="SIS_dom"/>
</dbReference>
<dbReference type="EC" id="2.6.1.16" evidence="2"/>
<keyword evidence="7" id="KW-1185">Reference proteome</keyword>
<dbReference type="Proteomes" id="UP001500266">
    <property type="component" value="Unassembled WGS sequence"/>
</dbReference>
<dbReference type="InterPro" id="IPR046348">
    <property type="entry name" value="SIS_dom_sf"/>
</dbReference>
<feature type="domain" description="SIS" evidence="5">
    <location>
        <begin position="203"/>
        <end position="340"/>
    </location>
</feature>
<dbReference type="PROSITE" id="PS51464">
    <property type="entry name" value="SIS"/>
    <property type="match status" value="2"/>
</dbReference>
<dbReference type="RefSeq" id="WP_345023773.1">
    <property type="nucleotide sequence ID" value="NZ_BAABDO010000089.1"/>
</dbReference>
<evidence type="ECO:0000313" key="6">
    <source>
        <dbReference type="EMBL" id="GAA4150824.1"/>
    </source>
</evidence>
<evidence type="ECO:0000256" key="3">
    <source>
        <dbReference type="ARBA" id="ARBA00016090"/>
    </source>
</evidence>
<reference evidence="7" key="1">
    <citation type="journal article" date="2019" name="Int. J. Syst. Evol. Microbiol.">
        <title>The Global Catalogue of Microorganisms (GCM) 10K type strain sequencing project: providing services to taxonomists for standard genome sequencing and annotation.</title>
        <authorList>
            <consortium name="The Broad Institute Genomics Platform"/>
            <consortium name="The Broad Institute Genome Sequencing Center for Infectious Disease"/>
            <person name="Wu L."/>
            <person name="Ma J."/>
        </authorList>
    </citation>
    <scope>NUCLEOTIDE SEQUENCE [LARGE SCALE GENOMIC DNA]</scope>
    <source>
        <strain evidence="7">JCM 17316</strain>
    </source>
</reference>
<evidence type="ECO:0000256" key="4">
    <source>
        <dbReference type="ARBA" id="ARBA00022737"/>
    </source>
</evidence>
<proteinExistence type="predicted"/>
<name>A0ABP7ZAG4_9ACTN</name>
<dbReference type="Gene3D" id="3.40.50.10490">
    <property type="entry name" value="Glucose-6-phosphate isomerase like protein, domain 1"/>
    <property type="match status" value="2"/>
</dbReference>
<evidence type="ECO:0000256" key="1">
    <source>
        <dbReference type="ARBA" id="ARBA00001031"/>
    </source>
</evidence>
<dbReference type="SUPFAM" id="SSF53697">
    <property type="entry name" value="SIS domain"/>
    <property type="match status" value="1"/>
</dbReference>
<comment type="caution">
    <text evidence="6">The sequence shown here is derived from an EMBL/GenBank/DDBJ whole genome shotgun (WGS) entry which is preliminary data.</text>
</comment>
<feature type="domain" description="SIS" evidence="5">
    <location>
        <begin position="28"/>
        <end position="177"/>
    </location>
</feature>
<organism evidence="6 7">
    <name type="scientific">Actinomadura keratinilytica</name>
    <dbReference type="NCBI Taxonomy" id="547461"/>
    <lineage>
        <taxon>Bacteria</taxon>
        <taxon>Bacillati</taxon>
        <taxon>Actinomycetota</taxon>
        <taxon>Actinomycetes</taxon>
        <taxon>Streptosporangiales</taxon>
        <taxon>Thermomonosporaceae</taxon>
        <taxon>Actinomadura</taxon>
    </lineage>
</organism>
<dbReference type="CDD" id="cd05008">
    <property type="entry name" value="SIS_GlmS_GlmD_1"/>
    <property type="match status" value="1"/>
</dbReference>
<evidence type="ECO:0000313" key="7">
    <source>
        <dbReference type="Proteomes" id="UP001500266"/>
    </source>
</evidence>